<keyword evidence="2" id="KW-1185">Reference proteome</keyword>
<protein>
    <submittedName>
        <fullName evidence="1">Uncharacterized protein</fullName>
    </submittedName>
</protein>
<comment type="caution">
    <text evidence="1">The sequence shown here is derived from an EMBL/GenBank/DDBJ whole genome shotgun (WGS) entry which is preliminary data.</text>
</comment>
<accession>A0AAN9XC01</accession>
<proteinExistence type="predicted"/>
<dbReference type="Proteomes" id="UP001386955">
    <property type="component" value="Unassembled WGS sequence"/>
</dbReference>
<organism evidence="1 2">
    <name type="scientific">Psophocarpus tetragonolobus</name>
    <name type="common">Winged bean</name>
    <name type="synonym">Dolichos tetragonolobus</name>
    <dbReference type="NCBI Taxonomy" id="3891"/>
    <lineage>
        <taxon>Eukaryota</taxon>
        <taxon>Viridiplantae</taxon>
        <taxon>Streptophyta</taxon>
        <taxon>Embryophyta</taxon>
        <taxon>Tracheophyta</taxon>
        <taxon>Spermatophyta</taxon>
        <taxon>Magnoliopsida</taxon>
        <taxon>eudicotyledons</taxon>
        <taxon>Gunneridae</taxon>
        <taxon>Pentapetalae</taxon>
        <taxon>rosids</taxon>
        <taxon>fabids</taxon>
        <taxon>Fabales</taxon>
        <taxon>Fabaceae</taxon>
        <taxon>Papilionoideae</taxon>
        <taxon>50 kb inversion clade</taxon>
        <taxon>NPAAA clade</taxon>
        <taxon>indigoferoid/millettioid clade</taxon>
        <taxon>Phaseoleae</taxon>
        <taxon>Psophocarpus</taxon>
    </lineage>
</organism>
<name>A0AAN9XC01_PSOTE</name>
<reference evidence="1 2" key="1">
    <citation type="submission" date="2024-01" db="EMBL/GenBank/DDBJ databases">
        <title>The genomes of 5 underutilized Papilionoideae crops provide insights into root nodulation and disease resistanc.</title>
        <authorList>
            <person name="Jiang F."/>
        </authorList>
    </citation>
    <scope>NUCLEOTIDE SEQUENCE [LARGE SCALE GENOMIC DNA]</scope>
    <source>
        <strain evidence="1">DUOXIRENSHENG_FW03</strain>
        <tissue evidence="1">Leaves</tissue>
    </source>
</reference>
<evidence type="ECO:0000313" key="1">
    <source>
        <dbReference type="EMBL" id="KAK7387657.1"/>
    </source>
</evidence>
<dbReference type="EMBL" id="JAYMYS010000006">
    <property type="protein sequence ID" value="KAK7387657.1"/>
    <property type="molecule type" value="Genomic_DNA"/>
</dbReference>
<gene>
    <name evidence="1" type="ORF">VNO78_22444</name>
</gene>
<evidence type="ECO:0000313" key="2">
    <source>
        <dbReference type="Proteomes" id="UP001386955"/>
    </source>
</evidence>
<dbReference type="AlphaFoldDB" id="A0AAN9XC01"/>
<sequence>MEVMKPELMMKPIVPIDIMVEAKELVGLVVNDRESSGSPKVGVSLAVSNRSISYRHTLFPRLSLSLSLSLSEYYLHNTTPKALNFHLRMFMYVSARPLYHSSFSLVTDVVSSTFFNLYTTATSKLCSLFICKGFSAS</sequence>